<dbReference type="InterPro" id="IPR020069">
    <property type="entry name" value="Ribosomal_bL9_C"/>
</dbReference>
<dbReference type="NCBIfam" id="TIGR00158">
    <property type="entry name" value="L9"/>
    <property type="match status" value="1"/>
</dbReference>
<evidence type="ECO:0000256" key="3">
    <source>
        <dbReference type="ARBA" id="ARBA00022884"/>
    </source>
</evidence>
<dbReference type="GO" id="GO:1990904">
    <property type="term" value="C:ribonucleoprotein complex"/>
    <property type="evidence" value="ECO:0007669"/>
    <property type="project" value="UniProtKB-KW"/>
</dbReference>
<dbReference type="PROSITE" id="PS00651">
    <property type="entry name" value="RIBOSOMAL_L9"/>
    <property type="match status" value="1"/>
</dbReference>
<evidence type="ECO:0000313" key="9">
    <source>
        <dbReference type="EMBL" id="MCX2966968.1"/>
    </source>
</evidence>
<evidence type="ECO:0000256" key="6">
    <source>
        <dbReference type="ARBA" id="ARBA00035292"/>
    </source>
</evidence>
<feature type="domain" description="Ribosomal protein L9" evidence="8">
    <location>
        <begin position="13"/>
        <end position="40"/>
    </location>
</feature>
<keyword evidence="3 7" id="KW-0694">RNA-binding</keyword>
<protein>
    <recommendedName>
        <fullName evidence="6 7">Large ribosomal subunit protein bL9</fullName>
    </recommendedName>
</protein>
<organism evidence="9 10">
    <name type="scientific">Gordonia aquimaris</name>
    <dbReference type="NCBI Taxonomy" id="2984863"/>
    <lineage>
        <taxon>Bacteria</taxon>
        <taxon>Bacillati</taxon>
        <taxon>Actinomycetota</taxon>
        <taxon>Actinomycetes</taxon>
        <taxon>Mycobacteriales</taxon>
        <taxon>Gordoniaceae</taxon>
        <taxon>Gordonia</taxon>
    </lineage>
</organism>
<dbReference type="Proteomes" id="UP001143347">
    <property type="component" value="Unassembled WGS sequence"/>
</dbReference>
<dbReference type="InterPro" id="IPR020070">
    <property type="entry name" value="Ribosomal_bL9_N"/>
</dbReference>
<dbReference type="InterPro" id="IPR009027">
    <property type="entry name" value="Ribosomal_bL9/RNase_H1_N"/>
</dbReference>
<dbReference type="InterPro" id="IPR000244">
    <property type="entry name" value="Ribosomal_bL9"/>
</dbReference>
<dbReference type="Gene3D" id="3.40.5.10">
    <property type="entry name" value="Ribosomal protein L9, N-terminal domain"/>
    <property type="match status" value="1"/>
</dbReference>
<evidence type="ECO:0000256" key="1">
    <source>
        <dbReference type="ARBA" id="ARBA00010605"/>
    </source>
</evidence>
<dbReference type="AlphaFoldDB" id="A0A9X3D8S1"/>
<dbReference type="GO" id="GO:0005840">
    <property type="term" value="C:ribosome"/>
    <property type="evidence" value="ECO:0007669"/>
    <property type="project" value="UniProtKB-KW"/>
</dbReference>
<evidence type="ECO:0000256" key="7">
    <source>
        <dbReference type="HAMAP-Rule" id="MF_00503"/>
    </source>
</evidence>
<comment type="function">
    <text evidence="7">Binds to the 23S rRNA.</text>
</comment>
<evidence type="ECO:0000256" key="5">
    <source>
        <dbReference type="ARBA" id="ARBA00023274"/>
    </source>
</evidence>
<dbReference type="Gene3D" id="3.10.430.100">
    <property type="entry name" value="Ribosomal protein L9, C-terminal domain"/>
    <property type="match status" value="1"/>
</dbReference>
<comment type="similarity">
    <text evidence="1 7">Belongs to the bacterial ribosomal protein bL9 family.</text>
</comment>
<dbReference type="InterPro" id="IPR020594">
    <property type="entry name" value="Ribosomal_bL9_bac/chp"/>
</dbReference>
<gene>
    <name evidence="7 9" type="primary">rplI</name>
    <name evidence="9" type="ORF">OSB52_23105</name>
</gene>
<dbReference type="FunFam" id="3.40.5.10:FF:000003">
    <property type="entry name" value="50S ribosomal protein L9"/>
    <property type="match status" value="1"/>
</dbReference>
<sequence>MKLILTAAVENLGEAGDSVEVKDGYGRNYLLPRGLAIKATRGAEKQVEDIRRVQAAREVRGLEHANELKQAIEALADVSLGVRTHDSGKLFGSVTAADVAGAIRSAGGPAVDKRNVELPKGHIKATGNYPVVVNLHPDVRATVELAVVAG</sequence>
<dbReference type="Pfam" id="PF01281">
    <property type="entry name" value="Ribosomal_L9_N"/>
    <property type="match status" value="1"/>
</dbReference>
<dbReference type="HAMAP" id="MF_00503">
    <property type="entry name" value="Ribosomal_bL9"/>
    <property type="match status" value="1"/>
</dbReference>
<dbReference type="SUPFAM" id="SSF55658">
    <property type="entry name" value="L9 N-domain-like"/>
    <property type="match status" value="1"/>
</dbReference>
<dbReference type="InterPro" id="IPR036791">
    <property type="entry name" value="Ribosomal_bL9_C_sf"/>
</dbReference>
<reference evidence="9" key="1">
    <citation type="submission" date="2022-10" db="EMBL/GenBank/DDBJ databases">
        <title>WGS of marine actinomycetes from Thailand.</title>
        <authorList>
            <person name="Thawai C."/>
        </authorList>
    </citation>
    <scope>NUCLEOTIDE SEQUENCE</scope>
    <source>
        <strain evidence="9">SW21</strain>
    </source>
</reference>
<evidence type="ECO:0000256" key="2">
    <source>
        <dbReference type="ARBA" id="ARBA00022730"/>
    </source>
</evidence>
<dbReference type="EMBL" id="JAPKFM010000037">
    <property type="protein sequence ID" value="MCX2966968.1"/>
    <property type="molecule type" value="Genomic_DNA"/>
</dbReference>
<proteinExistence type="inferred from homology"/>
<keyword evidence="2 7" id="KW-0699">rRNA-binding</keyword>
<dbReference type="PANTHER" id="PTHR21368">
    <property type="entry name" value="50S RIBOSOMAL PROTEIN L9"/>
    <property type="match status" value="1"/>
</dbReference>
<comment type="caution">
    <text evidence="9">The sequence shown here is derived from an EMBL/GenBank/DDBJ whole genome shotgun (WGS) entry which is preliminary data.</text>
</comment>
<dbReference type="RefSeq" id="WP_266063683.1">
    <property type="nucleotide sequence ID" value="NZ_JAPKFM010000037.1"/>
</dbReference>
<dbReference type="InterPro" id="IPR036935">
    <property type="entry name" value="Ribosomal_bL9_N_sf"/>
</dbReference>
<keyword evidence="4 7" id="KW-0689">Ribosomal protein</keyword>
<evidence type="ECO:0000259" key="8">
    <source>
        <dbReference type="PROSITE" id="PS00651"/>
    </source>
</evidence>
<keyword evidence="5 7" id="KW-0687">Ribonucleoprotein</keyword>
<keyword evidence="10" id="KW-1185">Reference proteome</keyword>
<dbReference type="GO" id="GO:0006412">
    <property type="term" value="P:translation"/>
    <property type="evidence" value="ECO:0007669"/>
    <property type="project" value="UniProtKB-UniRule"/>
</dbReference>
<dbReference type="Pfam" id="PF03948">
    <property type="entry name" value="Ribosomal_L9_C"/>
    <property type="match status" value="1"/>
</dbReference>
<evidence type="ECO:0000256" key="4">
    <source>
        <dbReference type="ARBA" id="ARBA00022980"/>
    </source>
</evidence>
<dbReference type="GO" id="GO:0019843">
    <property type="term" value="F:rRNA binding"/>
    <property type="evidence" value="ECO:0007669"/>
    <property type="project" value="UniProtKB-UniRule"/>
</dbReference>
<accession>A0A9X3D8S1</accession>
<dbReference type="SUPFAM" id="SSF55653">
    <property type="entry name" value="Ribosomal protein L9 C-domain"/>
    <property type="match status" value="1"/>
</dbReference>
<dbReference type="GO" id="GO:0003735">
    <property type="term" value="F:structural constituent of ribosome"/>
    <property type="evidence" value="ECO:0007669"/>
    <property type="project" value="InterPro"/>
</dbReference>
<evidence type="ECO:0000313" key="10">
    <source>
        <dbReference type="Proteomes" id="UP001143347"/>
    </source>
</evidence>
<name>A0A9X3D8S1_9ACTN</name>